<accession>A0AA97KHG5</accession>
<protein>
    <submittedName>
        <fullName evidence="3">Collagen alpha-1(II) chain-like</fullName>
    </submittedName>
</protein>
<dbReference type="Proteomes" id="UP001190640">
    <property type="component" value="Chromosome 15"/>
</dbReference>
<feature type="compositionally biased region" description="Low complexity" evidence="1">
    <location>
        <begin position="313"/>
        <end position="330"/>
    </location>
</feature>
<name>A0AA97KHG5_EUBMA</name>
<reference evidence="3" key="1">
    <citation type="submission" date="2025-08" db="UniProtKB">
        <authorList>
            <consortium name="RefSeq"/>
        </authorList>
    </citation>
    <scope>IDENTIFICATION</scope>
    <source>
        <tissue evidence="3">Blood</tissue>
    </source>
</reference>
<dbReference type="KEGG" id="emc:129343017"/>
<feature type="compositionally biased region" description="Pro residues" evidence="1">
    <location>
        <begin position="219"/>
        <end position="228"/>
    </location>
</feature>
<feature type="region of interest" description="Disordered" evidence="1">
    <location>
        <begin position="184"/>
        <end position="369"/>
    </location>
</feature>
<gene>
    <name evidence="3" type="primary">LOC129343017</name>
</gene>
<sequence>MRQDWRYLLLEGCDPVKEERRGWDLWQREGREAQRRAEVSEIQAKGKDPACLPEEGSPEACPCWGLRLPATEGAGLGYTSGLHSSSQPRASHHLGRPGAARSFAVVTNSDWRPRFQGKPERNLPRSSCPSPESAANEERGPIRGRGSGHLDSDLARPFLATGLRGPGGSPCCTLQANRRRGQRLHFGLRRPSPSAPSLLPSAGREGGWAGGGAQEHGPPHSPARPGPARPWRGADRRASGGAKQAGGSGAKSRQESAAESGRGGGGSRRGPAGLAWAPPASAALPVALGAAMPGGGEFRGNARPAPPPPPPARGGRSAAPAQRSSPQSLPAAPPHAAPRPGGHPAAAPSRGSLAGPSRRQRGLNARPSR</sequence>
<dbReference type="GeneID" id="129343017"/>
<keyword evidence="2" id="KW-1185">Reference proteome</keyword>
<proteinExistence type="predicted"/>
<organism evidence="2 3">
    <name type="scientific">Eublepharis macularius</name>
    <name type="common">Leopard gecko</name>
    <name type="synonym">Cyrtodactylus macularius</name>
    <dbReference type="NCBI Taxonomy" id="481883"/>
    <lineage>
        <taxon>Eukaryota</taxon>
        <taxon>Metazoa</taxon>
        <taxon>Chordata</taxon>
        <taxon>Craniata</taxon>
        <taxon>Vertebrata</taxon>
        <taxon>Euteleostomi</taxon>
        <taxon>Lepidosauria</taxon>
        <taxon>Squamata</taxon>
        <taxon>Bifurcata</taxon>
        <taxon>Gekkota</taxon>
        <taxon>Eublepharidae</taxon>
        <taxon>Eublepharinae</taxon>
        <taxon>Eublepharis</taxon>
    </lineage>
</organism>
<dbReference type="AlphaFoldDB" id="A0AA97KHG5"/>
<evidence type="ECO:0000256" key="1">
    <source>
        <dbReference type="SAM" id="MobiDB-lite"/>
    </source>
</evidence>
<feature type="compositionally biased region" description="Low complexity" evidence="1">
    <location>
        <begin position="338"/>
        <end position="352"/>
    </location>
</feature>
<feature type="compositionally biased region" description="Basic and acidic residues" evidence="1">
    <location>
        <begin position="111"/>
        <end position="123"/>
    </location>
</feature>
<feature type="compositionally biased region" description="Gly residues" evidence="1">
    <location>
        <begin position="204"/>
        <end position="214"/>
    </location>
</feature>
<feature type="region of interest" description="Disordered" evidence="1">
    <location>
        <begin position="110"/>
        <end position="153"/>
    </location>
</feature>
<dbReference type="RefSeq" id="XP_054854949.1">
    <property type="nucleotide sequence ID" value="XM_054998974.1"/>
</dbReference>
<feature type="compositionally biased region" description="Low complexity" evidence="1">
    <location>
        <begin position="269"/>
        <end position="291"/>
    </location>
</feature>
<feature type="compositionally biased region" description="Basic and acidic residues" evidence="1">
    <location>
        <begin position="32"/>
        <end position="48"/>
    </location>
</feature>
<feature type="region of interest" description="Disordered" evidence="1">
    <location>
        <begin position="32"/>
        <end position="58"/>
    </location>
</feature>
<evidence type="ECO:0000313" key="2">
    <source>
        <dbReference type="Proteomes" id="UP001190640"/>
    </source>
</evidence>
<feature type="compositionally biased region" description="Low complexity" evidence="1">
    <location>
        <begin position="189"/>
        <end position="203"/>
    </location>
</feature>
<evidence type="ECO:0000313" key="3">
    <source>
        <dbReference type="RefSeq" id="XP_054854949.1"/>
    </source>
</evidence>